<dbReference type="Gene3D" id="1.10.1200.10">
    <property type="entry name" value="ACP-like"/>
    <property type="match status" value="1"/>
</dbReference>
<evidence type="ECO:0000313" key="4">
    <source>
        <dbReference type="EMBL" id="MFB9624994.1"/>
    </source>
</evidence>
<organism evidence="4 5">
    <name type="scientific">Nonomuraea helvata</name>
    <dbReference type="NCBI Taxonomy" id="37484"/>
    <lineage>
        <taxon>Bacteria</taxon>
        <taxon>Bacillati</taxon>
        <taxon>Actinomycetota</taxon>
        <taxon>Actinomycetes</taxon>
        <taxon>Streptosporangiales</taxon>
        <taxon>Streptosporangiaceae</taxon>
        <taxon>Nonomuraea</taxon>
    </lineage>
</organism>
<dbReference type="RefSeq" id="WP_344986238.1">
    <property type="nucleotide sequence ID" value="NZ_BAAAXV010000001.1"/>
</dbReference>
<evidence type="ECO:0000313" key="5">
    <source>
        <dbReference type="Proteomes" id="UP001589532"/>
    </source>
</evidence>
<dbReference type="InterPro" id="IPR006162">
    <property type="entry name" value="Ppantetheine_attach_site"/>
</dbReference>
<evidence type="ECO:0000256" key="2">
    <source>
        <dbReference type="ARBA" id="ARBA00022553"/>
    </source>
</evidence>
<dbReference type="EMBL" id="JBHMBW010000014">
    <property type="protein sequence ID" value="MFB9624994.1"/>
    <property type="molecule type" value="Genomic_DNA"/>
</dbReference>
<accession>A0ABV5RZZ7</accession>
<sequence>MTQTTPTPFTLEDLKATMIECAGAAENVNLGDDISEVPFVDLGYDSLAVLEVTAKLQNHLGVVIPDDVVEQLPTPRALADYVNVRLAN</sequence>
<evidence type="ECO:0000256" key="1">
    <source>
        <dbReference type="ARBA" id="ARBA00022450"/>
    </source>
</evidence>
<proteinExistence type="predicted"/>
<dbReference type="InterPro" id="IPR009081">
    <property type="entry name" value="PP-bd_ACP"/>
</dbReference>
<gene>
    <name evidence="4" type="ORF">ACFFSA_18060</name>
</gene>
<feature type="domain" description="Carrier" evidence="3">
    <location>
        <begin position="8"/>
        <end position="86"/>
    </location>
</feature>
<reference evidence="4 5" key="1">
    <citation type="submission" date="2024-09" db="EMBL/GenBank/DDBJ databases">
        <authorList>
            <person name="Sun Q."/>
            <person name="Mori K."/>
        </authorList>
    </citation>
    <scope>NUCLEOTIDE SEQUENCE [LARGE SCALE GENOMIC DNA]</scope>
    <source>
        <strain evidence="4 5">JCM 3143</strain>
    </source>
</reference>
<dbReference type="Pfam" id="PF00550">
    <property type="entry name" value="PP-binding"/>
    <property type="match status" value="1"/>
</dbReference>
<dbReference type="PROSITE" id="PS50075">
    <property type="entry name" value="CARRIER"/>
    <property type="match status" value="1"/>
</dbReference>
<dbReference type="InterPro" id="IPR020806">
    <property type="entry name" value="PKS_PP-bd"/>
</dbReference>
<dbReference type="Proteomes" id="UP001589532">
    <property type="component" value="Unassembled WGS sequence"/>
</dbReference>
<dbReference type="InterPro" id="IPR036736">
    <property type="entry name" value="ACP-like_sf"/>
</dbReference>
<dbReference type="SUPFAM" id="SSF47336">
    <property type="entry name" value="ACP-like"/>
    <property type="match status" value="1"/>
</dbReference>
<dbReference type="SMART" id="SM00823">
    <property type="entry name" value="PKS_PP"/>
    <property type="match status" value="1"/>
</dbReference>
<comment type="caution">
    <text evidence="4">The sequence shown here is derived from an EMBL/GenBank/DDBJ whole genome shotgun (WGS) entry which is preliminary data.</text>
</comment>
<keyword evidence="5" id="KW-1185">Reference proteome</keyword>
<protein>
    <submittedName>
        <fullName evidence="4">Acyl carrier protein</fullName>
    </submittedName>
</protein>
<dbReference type="PROSITE" id="PS00012">
    <property type="entry name" value="PHOSPHOPANTETHEINE"/>
    <property type="match status" value="1"/>
</dbReference>
<keyword evidence="1" id="KW-0596">Phosphopantetheine</keyword>
<keyword evidence="2" id="KW-0597">Phosphoprotein</keyword>
<name>A0ABV5RZZ7_9ACTN</name>
<evidence type="ECO:0000259" key="3">
    <source>
        <dbReference type="PROSITE" id="PS50075"/>
    </source>
</evidence>